<dbReference type="NCBIfam" id="TIGR04183">
    <property type="entry name" value="Por_Secre_tail"/>
    <property type="match status" value="1"/>
</dbReference>
<gene>
    <name evidence="4" type="ORF">KCG49_08700</name>
</gene>
<evidence type="ECO:0000313" key="5">
    <source>
        <dbReference type="Proteomes" id="UP001138894"/>
    </source>
</evidence>
<proteinExistence type="predicted"/>
<keyword evidence="1 2" id="KW-0732">Signal</keyword>
<evidence type="ECO:0000259" key="3">
    <source>
        <dbReference type="Pfam" id="PF18962"/>
    </source>
</evidence>
<sequence>MKKITLLLLALSISAISYAQFPESFDGGPNLPAGWVEFIGANGEGTTWNWTINDDDDYASVRWSEVLAGGVTAEDWLVTPQVTITSTTNQLSFFMTDFNAPDFGSEVTVRISTDANQTNIAGFTDILLTVDELDTNGAGFQPFTVDLDAYVGSTIYIAFVMENNDGDGWGLDDVNLEALPDCPAPVVTFDDFSSTTVDISTNTVGNFNVEWGEFPYTQGSGGSTALITNGDTYQISNLTPGVSYNVFVRQDCGFDGDSSYVEIVVGTAPDDLSTLPHTEDLEPDANQALLLNLGLSFDNNTGSWNFGQDNTTDGDTTNDFASNGISYMFSSSTFSDADADATVFIGPFDLTTANEYTFTFQQRNFAAASSTTPVRPNKDIEIVVATTNDGTANTVLATFDDLDNLTYVQRMASFTPSSDGSYYFGVRDKSSFLATVEVGNSVIIDDLNITSQLSVDSFDASAFTHNYNKELKTLNLESFSGAMTKVDVFSLLGQNVISKPLSNTSESINVSSLNDGVYLAKVSIDGNSKTIKFVKN</sequence>
<dbReference type="Proteomes" id="UP001138894">
    <property type="component" value="Unassembled WGS sequence"/>
</dbReference>
<reference evidence="4" key="1">
    <citation type="submission" date="2021-04" db="EMBL/GenBank/DDBJ databases">
        <authorList>
            <person name="Pira H."/>
            <person name="Risdian C."/>
            <person name="Wink J."/>
        </authorList>
    </citation>
    <scope>NUCLEOTIDE SEQUENCE</scope>
    <source>
        <strain evidence="4">WHY3</strain>
    </source>
</reference>
<evidence type="ECO:0000256" key="1">
    <source>
        <dbReference type="ARBA" id="ARBA00022729"/>
    </source>
</evidence>
<feature type="signal peptide" evidence="2">
    <location>
        <begin position="1"/>
        <end position="19"/>
    </location>
</feature>
<dbReference type="InterPro" id="IPR026444">
    <property type="entry name" value="Secre_tail"/>
</dbReference>
<protein>
    <submittedName>
        <fullName evidence="4">T9SS type A sorting domain-containing protein</fullName>
    </submittedName>
</protein>
<comment type="caution">
    <text evidence="4">The sequence shown here is derived from an EMBL/GenBank/DDBJ whole genome shotgun (WGS) entry which is preliminary data.</text>
</comment>
<feature type="chain" id="PRO_5040926154" evidence="2">
    <location>
        <begin position="20"/>
        <end position="536"/>
    </location>
</feature>
<dbReference type="Pfam" id="PF18962">
    <property type="entry name" value="Por_Secre_tail"/>
    <property type="match status" value="1"/>
</dbReference>
<organism evidence="4 5">
    <name type="scientific">Winogradskyella luteola</name>
    <dbReference type="NCBI Taxonomy" id="2828330"/>
    <lineage>
        <taxon>Bacteria</taxon>
        <taxon>Pseudomonadati</taxon>
        <taxon>Bacteroidota</taxon>
        <taxon>Flavobacteriia</taxon>
        <taxon>Flavobacteriales</taxon>
        <taxon>Flavobacteriaceae</taxon>
        <taxon>Winogradskyella</taxon>
    </lineage>
</organism>
<keyword evidence="5" id="KW-1185">Reference proteome</keyword>
<evidence type="ECO:0000256" key="2">
    <source>
        <dbReference type="SAM" id="SignalP"/>
    </source>
</evidence>
<evidence type="ECO:0000313" key="4">
    <source>
        <dbReference type="EMBL" id="MBV7269266.1"/>
    </source>
</evidence>
<dbReference type="RefSeq" id="WP_218545901.1">
    <property type="nucleotide sequence ID" value="NZ_JAGSPD010000006.1"/>
</dbReference>
<dbReference type="AlphaFoldDB" id="A0A9X1F8H6"/>
<dbReference type="NCBIfam" id="NF038128">
    <property type="entry name" value="choice_anch_J"/>
    <property type="match status" value="1"/>
</dbReference>
<accession>A0A9X1F8H6</accession>
<feature type="domain" description="Secretion system C-terminal sorting" evidence="3">
    <location>
        <begin position="474"/>
        <end position="533"/>
    </location>
</feature>
<dbReference type="EMBL" id="JAGSPD010000006">
    <property type="protein sequence ID" value="MBV7269266.1"/>
    <property type="molecule type" value="Genomic_DNA"/>
</dbReference>
<name>A0A9X1F8H6_9FLAO</name>